<sequence length="49" mass="5634">MFLGFLITVREYASGSSINLPKYRSVYAVANRKHQLDFRLCNGNVELKL</sequence>
<accession>A0A183K410</accession>
<dbReference type="EMBL" id="UZAK01033388">
    <property type="protein sequence ID" value="VDP36827.1"/>
    <property type="molecule type" value="Genomic_DNA"/>
</dbReference>
<keyword evidence="2" id="KW-1185">Reference proteome</keyword>
<gene>
    <name evidence="1" type="ORF">SCUD_LOCUS9728</name>
</gene>
<evidence type="ECO:0000313" key="2">
    <source>
        <dbReference type="Proteomes" id="UP000279833"/>
    </source>
</evidence>
<proteinExistence type="predicted"/>
<dbReference type="WBParaSite" id="SCUD_0000972801-mRNA-1">
    <property type="protein sequence ID" value="SCUD_0000972801-mRNA-1"/>
    <property type="gene ID" value="SCUD_0000972801"/>
</dbReference>
<evidence type="ECO:0000313" key="3">
    <source>
        <dbReference type="WBParaSite" id="SCUD_0000972801-mRNA-1"/>
    </source>
</evidence>
<organism evidence="3">
    <name type="scientific">Schistosoma curassoni</name>
    <dbReference type="NCBI Taxonomy" id="6186"/>
    <lineage>
        <taxon>Eukaryota</taxon>
        <taxon>Metazoa</taxon>
        <taxon>Spiralia</taxon>
        <taxon>Lophotrochozoa</taxon>
        <taxon>Platyhelminthes</taxon>
        <taxon>Trematoda</taxon>
        <taxon>Digenea</taxon>
        <taxon>Strigeidida</taxon>
        <taxon>Schistosomatoidea</taxon>
        <taxon>Schistosomatidae</taxon>
        <taxon>Schistosoma</taxon>
    </lineage>
</organism>
<dbReference type="AlphaFoldDB" id="A0A183K410"/>
<protein>
    <submittedName>
        <fullName evidence="3">Transposase</fullName>
    </submittedName>
</protein>
<name>A0A183K410_9TREM</name>
<reference evidence="1 2" key="2">
    <citation type="submission" date="2018-11" db="EMBL/GenBank/DDBJ databases">
        <authorList>
            <consortium name="Pathogen Informatics"/>
        </authorList>
    </citation>
    <scope>NUCLEOTIDE SEQUENCE [LARGE SCALE GENOMIC DNA]</scope>
    <source>
        <strain evidence="1">Dakar</strain>
        <strain evidence="2">Dakar, Senegal</strain>
    </source>
</reference>
<reference evidence="3" key="1">
    <citation type="submission" date="2016-06" db="UniProtKB">
        <authorList>
            <consortium name="WormBaseParasite"/>
        </authorList>
    </citation>
    <scope>IDENTIFICATION</scope>
</reference>
<dbReference type="Proteomes" id="UP000279833">
    <property type="component" value="Unassembled WGS sequence"/>
</dbReference>
<evidence type="ECO:0000313" key="1">
    <source>
        <dbReference type="EMBL" id="VDP36827.1"/>
    </source>
</evidence>